<evidence type="ECO:0000313" key="2">
    <source>
        <dbReference type="Proteomes" id="UP000294813"/>
    </source>
</evidence>
<dbReference type="OrthoDB" id="1680451at2"/>
<gene>
    <name evidence="1" type="ORF">EDD73_11256</name>
</gene>
<evidence type="ECO:0000313" key="1">
    <source>
        <dbReference type="EMBL" id="TCP64095.1"/>
    </source>
</evidence>
<dbReference type="RefSeq" id="WP_131919283.1">
    <property type="nucleotide sequence ID" value="NZ_JAOQNU010000022.1"/>
</dbReference>
<name>A0A4R2RYB1_9FIRM</name>
<reference evidence="1 2" key="1">
    <citation type="submission" date="2019-03" db="EMBL/GenBank/DDBJ databases">
        <title>Genomic Encyclopedia of Type Strains, Phase IV (KMG-IV): sequencing the most valuable type-strain genomes for metagenomic binning, comparative biology and taxonomic classification.</title>
        <authorList>
            <person name="Goeker M."/>
        </authorList>
    </citation>
    <scope>NUCLEOTIDE SEQUENCE [LARGE SCALE GENOMIC DNA]</scope>
    <source>
        <strain evidence="1 2">DSM 11170</strain>
    </source>
</reference>
<organism evidence="1 2">
    <name type="scientific">Heliophilum fasciatum</name>
    <dbReference type="NCBI Taxonomy" id="35700"/>
    <lineage>
        <taxon>Bacteria</taxon>
        <taxon>Bacillati</taxon>
        <taxon>Bacillota</taxon>
        <taxon>Clostridia</taxon>
        <taxon>Eubacteriales</taxon>
        <taxon>Heliobacteriaceae</taxon>
        <taxon>Heliophilum</taxon>
    </lineage>
</organism>
<dbReference type="Pfam" id="PF20074">
    <property type="entry name" value="DUF6470"/>
    <property type="match status" value="1"/>
</dbReference>
<comment type="caution">
    <text evidence="1">The sequence shown here is derived from an EMBL/GenBank/DDBJ whole genome shotgun (WGS) entry which is preliminary data.</text>
</comment>
<accession>A0A4R2RYB1</accession>
<sequence length="134" mass="14266">MAILPTGSPGFPGGVEVRIRQPWGQLTIDATPSREAIGLKDPSVFAEEAGAAGKQALLGYIAKSAAETDQWLRIENPGDPAVAIGKSFLDNRASEVTLTSTKLPIIHYTRQSPDLQWVLTSGGTPIGRLIDRMA</sequence>
<dbReference type="EMBL" id="SLXT01000012">
    <property type="protein sequence ID" value="TCP64095.1"/>
    <property type="molecule type" value="Genomic_DNA"/>
</dbReference>
<dbReference type="Proteomes" id="UP000294813">
    <property type="component" value="Unassembled WGS sequence"/>
</dbReference>
<dbReference type="AlphaFoldDB" id="A0A4R2RYB1"/>
<dbReference type="InterPro" id="IPR045527">
    <property type="entry name" value="DUF6470"/>
</dbReference>
<protein>
    <submittedName>
        <fullName evidence="1">Uncharacterized protein</fullName>
    </submittedName>
</protein>
<proteinExistence type="predicted"/>
<keyword evidence="2" id="KW-1185">Reference proteome</keyword>